<protein>
    <recommendedName>
        <fullName evidence="4">DUF4218 domain-containing protein</fullName>
    </recommendedName>
</protein>
<reference evidence="2 3" key="1">
    <citation type="submission" date="2019-08" db="EMBL/GenBank/DDBJ databases">
        <title>Whole genome of Aphis craccivora.</title>
        <authorList>
            <person name="Voronova N.V."/>
            <person name="Shulinski R.S."/>
            <person name="Bandarenka Y.V."/>
            <person name="Zhorov D.G."/>
            <person name="Warner D."/>
        </authorList>
    </citation>
    <scope>NUCLEOTIDE SEQUENCE [LARGE SCALE GENOMIC DNA]</scope>
    <source>
        <strain evidence="2">180601</strain>
        <tissue evidence="2">Whole Body</tissue>
    </source>
</reference>
<organism evidence="2 3">
    <name type="scientific">Aphis craccivora</name>
    <name type="common">Cowpea aphid</name>
    <dbReference type="NCBI Taxonomy" id="307492"/>
    <lineage>
        <taxon>Eukaryota</taxon>
        <taxon>Metazoa</taxon>
        <taxon>Ecdysozoa</taxon>
        <taxon>Arthropoda</taxon>
        <taxon>Hexapoda</taxon>
        <taxon>Insecta</taxon>
        <taxon>Pterygota</taxon>
        <taxon>Neoptera</taxon>
        <taxon>Paraneoptera</taxon>
        <taxon>Hemiptera</taxon>
        <taxon>Sternorrhyncha</taxon>
        <taxon>Aphidomorpha</taxon>
        <taxon>Aphidoidea</taxon>
        <taxon>Aphididae</taxon>
        <taxon>Aphidini</taxon>
        <taxon>Aphis</taxon>
        <taxon>Aphis</taxon>
    </lineage>
</organism>
<keyword evidence="1" id="KW-0812">Transmembrane</keyword>
<dbReference type="PANTHER" id="PTHR33053:SF24">
    <property type="entry name" value="TRANSPOSASE DOMAIN-CONTAINING PROTEIN"/>
    <property type="match status" value="1"/>
</dbReference>
<dbReference type="AlphaFoldDB" id="A0A6G0VVC4"/>
<evidence type="ECO:0000313" key="2">
    <source>
        <dbReference type="EMBL" id="KAF0711010.1"/>
    </source>
</evidence>
<proteinExistence type="predicted"/>
<keyword evidence="1" id="KW-1133">Transmembrane helix</keyword>
<name>A0A6G0VVC4_APHCR</name>
<comment type="caution">
    <text evidence="2">The sequence shown here is derived from an EMBL/GenBank/DDBJ whole genome shotgun (WGS) entry which is preliminary data.</text>
</comment>
<evidence type="ECO:0000256" key="1">
    <source>
        <dbReference type="SAM" id="Phobius"/>
    </source>
</evidence>
<sequence length="187" mass="21973">MVDDFSVDYMHLVCLGIVKKVFLLWLGIFKKAPVLVRIQSYVILITNHLLSINLKITCDISRKPRGLNEVLGWKATEVRIFLLYTGPIVLKGILLNECYIHLFCLHVAFRILLSLNISEKMLNFNEKLLIHFVEKFEELYGEKFVSQNIHGLIHIVDDYRKFGSLEKYLCFPFENYMKFLKKNVEKT</sequence>
<evidence type="ECO:0000313" key="3">
    <source>
        <dbReference type="Proteomes" id="UP000478052"/>
    </source>
</evidence>
<dbReference type="EMBL" id="VUJU01011443">
    <property type="protein sequence ID" value="KAF0711010.1"/>
    <property type="molecule type" value="Genomic_DNA"/>
</dbReference>
<gene>
    <name evidence="2" type="ORF">FWK35_00034679</name>
</gene>
<evidence type="ECO:0008006" key="4">
    <source>
        <dbReference type="Google" id="ProtNLM"/>
    </source>
</evidence>
<feature type="transmembrane region" description="Helical" evidence="1">
    <location>
        <begin position="9"/>
        <end position="28"/>
    </location>
</feature>
<accession>A0A6G0VVC4</accession>
<keyword evidence="3" id="KW-1185">Reference proteome</keyword>
<dbReference type="OrthoDB" id="6612923at2759"/>
<dbReference type="Proteomes" id="UP000478052">
    <property type="component" value="Unassembled WGS sequence"/>
</dbReference>
<dbReference type="PANTHER" id="PTHR33053">
    <property type="entry name" value="PROTEIN, PUTATIVE-RELATED"/>
    <property type="match status" value="1"/>
</dbReference>
<keyword evidence="1" id="KW-0472">Membrane</keyword>